<dbReference type="AlphaFoldDB" id="A0A225VF22"/>
<accession>A0A225VF22</accession>
<sequence length="94" mass="10250">MSLASVRRQVVALSSVYAKVAASANMFLTRSKAQHSSATNCWSSPAVVGYGIERSVSILSGSWRTPSPLISFPHHLTSVWYKLVFLALNLRPNS</sequence>
<dbReference type="EMBL" id="NBNE01005499">
    <property type="protein sequence ID" value="OWZ03478.1"/>
    <property type="molecule type" value="Genomic_DNA"/>
</dbReference>
<proteinExistence type="predicted"/>
<organism evidence="1 2">
    <name type="scientific">Phytophthora megakarya</name>
    <dbReference type="NCBI Taxonomy" id="4795"/>
    <lineage>
        <taxon>Eukaryota</taxon>
        <taxon>Sar</taxon>
        <taxon>Stramenopiles</taxon>
        <taxon>Oomycota</taxon>
        <taxon>Peronosporomycetes</taxon>
        <taxon>Peronosporales</taxon>
        <taxon>Peronosporaceae</taxon>
        <taxon>Phytophthora</taxon>
    </lineage>
</organism>
<protein>
    <submittedName>
        <fullName evidence="1">Uncharacterized protein</fullName>
    </submittedName>
</protein>
<gene>
    <name evidence="1" type="ORF">PHMEG_00024786</name>
</gene>
<comment type="caution">
    <text evidence="1">The sequence shown here is derived from an EMBL/GenBank/DDBJ whole genome shotgun (WGS) entry which is preliminary data.</text>
</comment>
<dbReference type="Proteomes" id="UP000198211">
    <property type="component" value="Unassembled WGS sequence"/>
</dbReference>
<keyword evidence="2" id="KW-1185">Reference proteome</keyword>
<reference evidence="2" key="1">
    <citation type="submission" date="2017-03" db="EMBL/GenBank/DDBJ databases">
        <title>Phytopthora megakarya and P. palmivora, two closely related causual agents of cacao black pod achieved similar genome size and gene model numbers by different mechanisms.</title>
        <authorList>
            <person name="Ali S."/>
            <person name="Shao J."/>
            <person name="Larry D.J."/>
            <person name="Kronmiller B."/>
            <person name="Shen D."/>
            <person name="Strem M.D."/>
            <person name="Melnick R.L."/>
            <person name="Guiltinan M.J."/>
            <person name="Tyler B.M."/>
            <person name="Meinhardt L.W."/>
            <person name="Bailey B.A."/>
        </authorList>
    </citation>
    <scope>NUCLEOTIDE SEQUENCE [LARGE SCALE GENOMIC DNA]</scope>
    <source>
        <strain evidence="2">zdho120</strain>
    </source>
</reference>
<name>A0A225VF22_9STRA</name>
<evidence type="ECO:0000313" key="1">
    <source>
        <dbReference type="EMBL" id="OWZ03478.1"/>
    </source>
</evidence>
<evidence type="ECO:0000313" key="2">
    <source>
        <dbReference type="Proteomes" id="UP000198211"/>
    </source>
</evidence>